<dbReference type="AlphaFoldDB" id="A0A504YSB0"/>
<name>A0A504YSB0_FASGI</name>
<organism evidence="2 3">
    <name type="scientific">Fasciola gigantica</name>
    <name type="common">Giant liver fluke</name>
    <dbReference type="NCBI Taxonomy" id="46835"/>
    <lineage>
        <taxon>Eukaryota</taxon>
        <taxon>Metazoa</taxon>
        <taxon>Spiralia</taxon>
        <taxon>Lophotrochozoa</taxon>
        <taxon>Platyhelminthes</taxon>
        <taxon>Trematoda</taxon>
        <taxon>Digenea</taxon>
        <taxon>Plagiorchiida</taxon>
        <taxon>Echinostomata</taxon>
        <taxon>Echinostomatoidea</taxon>
        <taxon>Fasciolidae</taxon>
        <taxon>Fasciola</taxon>
    </lineage>
</organism>
<evidence type="ECO:0000313" key="2">
    <source>
        <dbReference type="EMBL" id="TPP64113.1"/>
    </source>
</evidence>
<feature type="region of interest" description="Disordered" evidence="1">
    <location>
        <begin position="40"/>
        <end position="62"/>
    </location>
</feature>
<feature type="compositionally biased region" description="Polar residues" evidence="1">
    <location>
        <begin position="48"/>
        <end position="62"/>
    </location>
</feature>
<reference evidence="2 3" key="1">
    <citation type="submission" date="2019-04" db="EMBL/GenBank/DDBJ databases">
        <title>Annotation for the trematode Fasciola gigantica.</title>
        <authorList>
            <person name="Choi Y.-J."/>
        </authorList>
    </citation>
    <scope>NUCLEOTIDE SEQUENCE [LARGE SCALE GENOMIC DNA]</scope>
    <source>
        <strain evidence="2">Uganda_cow_1</strain>
    </source>
</reference>
<comment type="caution">
    <text evidence="2">The sequence shown here is derived from an EMBL/GenBank/DDBJ whole genome shotgun (WGS) entry which is preliminary data.</text>
</comment>
<dbReference type="EMBL" id="SUNJ01004862">
    <property type="protein sequence ID" value="TPP64113.1"/>
    <property type="molecule type" value="Genomic_DNA"/>
</dbReference>
<gene>
    <name evidence="2" type="ORF">FGIG_07327</name>
</gene>
<proteinExistence type="predicted"/>
<sequence>MSYPGANHNYLLSKPALRGVVGCMVGGDEELTKTNDCKAEVPKRHSQQTRMVDSGDYTTHNTSQATTKMDDFLIYPGKVAETTRRLRASKAARSDELYPAINQPLNRVVAEALTPFLECSREQLHALWSGGQPRFFHSLGWVEGRRGKAQTIKFIVGYSKDLEDPSK</sequence>
<evidence type="ECO:0000256" key="1">
    <source>
        <dbReference type="SAM" id="MobiDB-lite"/>
    </source>
</evidence>
<evidence type="ECO:0000313" key="3">
    <source>
        <dbReference type="Proteomes" id="UP000316759"/>
    </source>
</evidence>
<accession>A0A504YSB0</accession>
<dbReference type="Proteomes" id="UP000316759">
    <property type="component" value="Unassembled WGS sequence"/>
</dbReference>
<protein>
    <submittedName>
        <fullName evidence="2">Uncharacterized protein</fullName>
    </submittedName>
</protein>
<keyword evidence="3" id="KW-1185">Reference proteome</keyword>